<feature type="compositionally biased region" description="Polar residues" evidence="3">
    <location>
        <begin position="320"/>
        <end position="331"/>
    </location>
</feature>
<proteinExistence type="predicted"/>
<dbReference type="PROSITE" id="PS50102">
    <property type="entry name" value="RRM"/>
    <property type="match status" value="1"/>
</dbReference>
<comment type="caution">
    <text evidence="5">The sequence shown here is derived from an EMBL/GenBank/DDBJ whole genome shotgun (WGS) entry which is preliminary data.</text>
</comment>
<dbReference type="InterPro" id="IPR012677">
    <property type="entry name" value="Nucleotide-bd_a/b_plait_sf"/>
</dbReference>
<dbReference type="PANTHER" id="PTHR48029">
    <property type="entry name" value="NUCLEOLAR PROTEIN 8"/>
    <property type="match status" value="1"/>
</dbReference>
<feature type="region of interest" description="Disordered" evidence="3">
    <location>
        <begin position="473"/>
        <end position="503"/>
    </location>
</feature>
<gene>
    <name evidence="5" type="ORF">QE152_g16086</name>
</gene>
<keyword evidence="1 2" id="KW-0694">RNA-binding</keyword>
<evidence type="ECO:0000259" key="4">
    <source>
        <dbReference type="PROSITE" id="PS50102"/>
    </source>
</evidence>
<feature type="region of interest" description="Disordered" evidence="3">
    <location>
        <begin position="313"/>
        <end position="337"/>
    </location>
</feature>
<sequence>MKSFSKRLFISDLPPDITEEDIKKKFSKFGTVNSLEIKHRTQITTKNKYPTYAYININTDHHNLQQCFEDFAKNKWKGSFVDVQIAKENFLERLKQEREVENLLKSNKKELVFTETTNEYENRKRIQFSNDSDNEEVAIKRKKEQPCIQNTKKLKANSPEAKLNNVQVPIANRHTDLEISSNNKNKKIPNPSDQKRLCSLIEMRKSYQFKRNAVKAALMNVDSKINNKLIFDDDDYNDNKITNNLDTCQNMQGNTSKTGLFDDDEAEENDKEYNFEVKEHFQGKKGKNLMELQLKFKNDKRFAMDNRFLEDNELEEDNLQDSTEVQQSETEVTAEEKQKEMAILEGILGGTLTKNKDASKKRSSNSLGMVRYDPTNPEHSKYILKQDQHTEQKSRKRKEEHKSTEPHEAEKPVVSKETFYEVKENLKQALEEDKSFSLLKLFGNTKKIVNNEATDEIIENTVNTQKNMFEIGDKNPFKYDSSDDHSDNEADSKAVEQENELNLKGDRHNGQKICLGSSRLMREPFFFKKDDYRLQEGIDFVKKFALDDNTEFKEVRRNIKEIVRAKVRNNQRKNKLFKKKLGGRRIARMKKAIKNR</sequence>
<organism evidence="5 6">
    <name type="scientific">Popillia japonica</name>
    <name type="common">Japanese beetle</name>
    <dbReference type="NCBI Taxonomy" id="7064"/>
    <lineage>
        <taxon>Eukaryota</taxon>
        <taxon>Metazoa</taxon>
        <taxon>Ecdysozoa</taxon>
        <taxon>Arthropoda</taxon>
        <taxon>Hexapoda</taxon>
        <taxon>Insecta</taxon>
        <taxon>Pterygota</taxon>
        <taxon>Neoptera</taxon>
        <taxon>Endopterygota</taxon>
        <taxon>Coleoptera</taxon>
        <taxon>Polyphaga</taxon>
        <taxon>Scarabaeiformia</taxon>
        <taxon>Scarabaeidae</taxon>
        <taxon>Rutelinae</taxon>
        <taxon>Popillia</taxon>
    </lineage>
</organism>
<evidence type="ECO:0000313" key="5">
    <source>
        <dbReference type="EMBL" id="KAK9729101.1"/>
    </source>
</evidence>
<dbReference type="AlphaFoldDB" id="A0AAW1L3D4"/>
<evidence type="ECO:0000256" key="2">
    <source>
        <dbReference type="PROSITE-ProRule" id="PRU00176"/>
    </source>
</evidence>
<dbReference type="PANTHER" id="PTHR48029:SF1">
    <property type="entry name" value="NUCLEOLAR PROTEIN 8"/>
    <property type="match status" value="1"/>
</dbReference>
<feature type="compositionally biased region" description="Basic and acidic residues" evidence="3">
    <location>
        <begin position="400"/>
        <end position="412"/>
    </location>
</feature>
<evidence type="ECO:0000256" key="1">
    <source>
        <dbReference type="ARBA" id="ARBA00022884"/>
    </source>
</evidence>
<dbReference type="SMART" id="SM00360">
    <property type="entry name" value="RRM"/>
    <property type="match status" value="1"/>
</dbReference>
<protein>
    <submittedName>
        <fullName evidence="5">RNA recognition motif</fullName>
    </submittedName>
</protein>
<dbReference type="Proteomes" id="UP001458880">
    <property type="component" value="Unassembled WGS sequence"/>
</dbReference>
<evidence type="ECO:0000313" key="6">
    <source>
        <dbReference type="Proteomes" id="UP001458880"/>
    </source>
</evidence>
<dbReference type="EMBL" id="JASPKY010000163">
    <property type="protein sequence ID" value="KAK9729101.1"/>
    <property type="molecule type" value="Genomic_DNA"/>
</dbReference>
<reference evidence="5 6" key="1">
    <citation type="journal article" date="2024" name="BMC Genomics">
        <title>De novo assembly and annotation of Popillia japonica's genome with initial clues to its potential as an invasive pest.</title>
        <authorList>
            <person name="Cucini C."/>
            <person name="Boschi S."/>
            <person name="Funari R."/>
            <person name="Cardaioli E."/>
            <person name="Iannotti N."/>
            <person name="Marturano G."/>
            <person name="Paoli F."/>
            <person name="Bruttini M."/>
            <person name="Carapelli A."/>
            <person name="Frati F."/>
            <person name="Nardi F."/>
        </authorList>
    </citation>
    <scope>NUCLEOTIDE SEQUENCE [LARGE SCALE GENOMIC DNA]</scope>
    <source>
        <strain evidence="5">DMR45628</strain>
    </source>
</reference>
<dbReference type="Gene3D" id="3.30.70.330">
    <property type="match status" value="1"/>
</dbReference>
<dbReference type="Pfam" id="PF00076">
    <property type="entry name" value="RRM_1"/>
    <property type="match status" value="1"/>
</dbReference>
<name>A0AAW1L3D4_POPJA</name>
<evidence type="ECO:0000256" key="3">
    <source>
        <dbReference type="SAM" id="MobiDB-lite"/>
    </source>
</evidence>
<dbReference type="GO" id="GO:0003723">
    <property type="term" value="F:RNA binding"/>
    <property type="evidence" value="ECO:0007669"/>
    <property type="project" value="UniProtKB-UniRule"/>
</dbReference>
<feature type="region of interest" description="Disordered" evidence="3">
    <location>
        <begin position="354"/>
        <end position="412"/>
    </location>
</feature>
<feature type="compositionally biased region" description="Basic and acidic residues" evidence="3">
    <location>
        <begin position="376"/>
        <end position="393"/>
    </location>
</feature>
<dbReference type="InterPro" id="IPR000504">
    <property type="entry name" value="RRM_dom"/>
</dbReference>
<feature type="domain" description="RRM" evidence="4">
    <location>
        <begin position="6"/>
        <end position="88"/>
    </location>
</feature>
<dbReference type="InterPro" id="IPR035979">
    <property type="entry name" value="RBD_domain_sf"/>
</dbReference>
<keyword evidence="6" id="KW-1185">Reference proteome</keyword>
<dbReference type="SUPFAM" id="SSF54928">
    <property type="entry name" value="RNA-binding domain, RBD"/>
    <property type="match status" value="1"/>
</dbReference>
<accession>A0AAW1L3D4</accession>